<gene>
    <name evidence="3" type="ORF">I6G95_06565</name>
    <name evidence="4" type="ORF">I6H48_07140</name>
</gene>
<keyword evidence="1" id="KW-0560">Oxidoreductase</keyword>
<dbReference type="InterPro" id="IPR045010">
    <property type="entry name" value="MDR_fam"/>
</dbReference>
<dbReference type="EMBL" id="CP066023">
    <property type="protein sequence ID" value="QQB81762.1"/>
    <property type="molecule type" value="Genomic_DNA"/>
</dbReference>
<proteinExistence type="predicted"/>
<dbReference type="GO" id="GO:0016628">
    <property type="term" value="F:oxidoreductase activity, acting on the CH-CH group of donors, NAD or NADP as acceptor"/>
    <property type="evidence" value="ECO:0007669"/>
    <property type="project" value="InterPro"/>
</dbReference>
<dbReference type="InterPro" id="IPR036291">
    <property type="entry name" value="NAD(P)-bd_dom_sf"/>
</dbReference>
<dbReference type="PANTHER" id="PTHR43205">
    <property type="entry name" value="PROSTAGLANDIN REDUCTASE"/>
    <property type="match status" value="1"/>
</dbReference>
<accession>A0AB37G9I2</accession>
<evidence type="ECO:0000313" key="4">
    <source>
        <dbReference type="EMBL" id="QQB81762.1"/>
    </source>
</evidence>
<feature type="domain" description="Enoyl reductase (ER)" evidence="2">
    <location>
        <begin position="30"/>
        <end position="342"/>
    </location>
</feature>
<reference evidence="5 6" key="1">
    <citation type="submission" date="2020-12" db="EMBL/GenBank/DDBJ databases">
        <title>FDA dAtabase for Regulatory Grade micrObial Sequences (FDA-ARGOS): Supporting development and validation of Infectious Disease Dx tests.</title>
        <authorList>
            <person name="Sproer C."/>
            <person name="Gronow S."/>
            <person name="Severitt S."/>
            <person name="Schroder I."/>
            <person name="Tallon L."/>
            <person name="Sadzewicz L."/>
            <person name="Zhao X."/>
            <person name="Boylan J."/>
            <person name="Ott S."/>
            <person name="Bowen H."/>
            <person name="Vavikolanu K."/>
            <person name="Mehta A."/>
            <person name="Aluvathingal J."/>
            <person name="Nadendla S."/>
            <person name="Lowell S."/>
            <person name="Myers T."/>
            <person name="Yan Y."/>
            <person name="Sichtig H."/>
        </authorList>
    </citation>
    <scope>NUCLEOTIDE SEQUENCE [LARGE SCALE GENOMIC DNA]</scope>
    <source>
        <strain evidence="3 5">FDAARGOS_938</strain>
        <strain evidence="4 6">FDAARGOS_991</strain>
    </source>
</reference>
<protein>
    <submittedName>
        <fullName evidence="3">NADP-dependent oxidoreductase</fullName>
    </submittedName>
</protein>
<dbReference type="Proteomes" id="UP000595198">
    <property type="component" value="Chromosome"/>
</dbReference>
<dbReference type="AlphaFoldDB" id="A0AB37G9I2"/>
<dbReference type="InterPro" id="IPR011032">
    <property type="entry name" value="GroES-like_sf"/>
</dbReference>
<dbReference type="Gene3D" id="3.90.180.10">
    <property type="entry name" value="Medium-chain alcohol dehydrogenases, catalytic domain"/>
    <property type="match status" value="1"/>
</dbReference>
<name>A0AB37G9I2_CORAY</name>
<dbReference type="Proteomes" id="UP000594774">
    <property type="component" value="Chromosome"/>
</dbReference>
<dbReference type="InterPro" id="IPR041694">
    <property type="entry name" value="ADH_N_2"/>
</dbReference>
<dbReference type="SUPFAM" id="SSF50129">
    <property type="entry name" value="GroES-like"/>
    <property type="match status" value="1"/>
</dbReference>
<dbReference type="CDD" id="cd05288">
    <property type="entry name" value="PGDH"/>
    <property type="match status" value="1"/>
</dbReference>
<dbReference type="SMART" id="SM00829">
    <property type="entry name" value="PKS_ER"/>
    <property type="match status" value="1"/>
</dbReference>
<dbReference type="InterPro" id="IPR013149">
    <property type="entry name" value="ADH-like_C"/>
</dbReference>
<dbReference type="Gene3D" id="3.40.50.720">
    <property type="entry name" value="NAD(P)-binding Rossmann-like Domain"/>
    <property type="match status" value="1"/>
</dbReference>
<dbReference type="Pfam" id="PF16884">
    <property type="entry name" value="ADH_N_2"/>
    <property type="match status" value="1"/>
</dbReference>
<dbReference type="Pfam" id="PF00107">
    <property type="entry name" value="ADH_zinc_N"/>
    <property type="match status" value="1"/>
</dbReference>
<sequence>MTSTDALSTTELPTTTQQWVLASRPTGLPTDENFRLETVDLPELNDGDILVANSVATVDPYMRGRMNDTKSYVPPFQLDQPMTGGAVGTVLASKSDKFQVGDAVRHSYGWQTNAVIADSEATPVDLNVAPAAAYLGILGLTGLTAYVGLTAVGEMKEGDVVFISGAAGAVGSAAGQFAKQMGASRVIGSAGSDEKVERLLELGFDAAFNYNDGPVAEQLAKTAPEGIDFYFDNVGGDHLEAAIGAMRTFGRVAMCGAISQYNNTGAPTGPRNLALAIGKCITLRGFVLGKYLHLAGEFQERMAPQVVSGKVAYDVTTRHGIENMPAAFLELFSGGNTGKMVVEF</sequence>
<dbReference type="FunFam" id="3.40.50.720:FF:000121">
    <property type="entry name" value="Prostaglandin reductase 2"/>
    <property type="match status" value="1"/>
</dbReference>
<evidence type="ECO:0000256" key="1">
    <source>
        <dbReference type="ARBA" id="ARBA00023002"/>
    </source>
</evidence>
<evidence type="ECO:0000313" key="3">
    <source>
        <dbReference type="EMBL" id="QPR29925.1"/>
    </source>
</evidence>
<dbReference type="EMBL" id="CP065628">
    <property type="protein sequence ID" value="QPR29925.1"/>
    <property type="molecule type" value="Genomic_DNA"/>
</dbReference>
<evidence type="ECO:0000313" key="6">
    <source>
        <dbReference type="Proteomes" id="UP000595198"/>
    </source>
</evidence>
<evidence type="ECO:0000313" key="5">
    <source>
        <dbReference type="Proteomes" id="UP000594774"/>
    </source>
</evidence>
<organism evidence="3 5">
    <name type="scientific">Corynebacterium amycolatum</name>
    <dbReference type="NCBI Taxonomy" id="43765"/>
    <lineage>
        <taxon>Bacteria</taxon>
        <taxon>Bacillati</taxon>
        <taxon>Actinomycetota</taxon>
        <taxon>Actinomycetes</taxon>
        <taxon>Mycobacteriales</taxon>
        <taxon>Corynebacteriaceae</taxon>
        <taxon>Corynebacterium</taxon>
    </lineage>
</organism>
<evidence type="ECO:0000259" key="2">
    <source>
        <dbReference type="SMART" id="SM00829"/>
    </source>
</evidence>
<keyword evidence="6" id="KW-1185">Reference proteome</keyword>
<dbReference type="SUPFAM" id="SSF51735">
    <property type="entry name" value="NAD(P)-binding Rossmann-fold domains"/>
    <property type="match status" value="1"/>
</dbReference>
<dbReference type="InterPro" id="IPR020843">
    <property type="entry name" value="ER"/>
</dbReference>
<dbReference type="PANTHER" id="PTHR43205:SF7">
    <property type="entry name" value="PROSTAGLANDIN REDUCTASE 1"/>
    <property type="match status" value="1"/>
</dbReference>